<evidence type="ECO:0000256" key="1">
    <source>
        <dbReference type="SAM" id="SignalP"/>
    </source>
</evidence>
<evidence type="ECO:0000313" key="2">
    <source>
        <dbReference type="EMBL" id="SUT92007.1"/>
    </source>
</evidence>
<keyword evidence="3" id="KW-1185">Reference proteome</keyword>
<accession>A0A380TTV6</accession>
<feature type="chain" id="PRO_5016938416" evidence="1">
    <location>
        <begin position="21"/>
        <end position="206"/>
    </location>
</feature>
<proteinExistence type="predicted"/>
<evidence type="ECO:0000313" key="3">
    <source>
        <dbReference type="Proteomes" id="UP000254253"/>
    </source>
</evidence>
<dbReference type="AlphaFoldDB" id="A0A380TTV6"/>
<gene>
    <name evidence="2" type="ORF">NCTC4191_00704</name>
</gene>
<feature type="signal peptide" evidence="1">
    <location>
        <begin position="1"/>
        <end position="20"/>
    </location>
</feature>
<keyword evidence="1" id="KW-0732">Signal</keyword>
<dbReference type="Proteomes" id="UP000254253">
    <property type="component" value="Unassembled WGS sequence"/>
</dbReference>
<dbReference type="EMBL" id="UFRN01000002">
    <property type="protein sequence ID" value="SUT92007.1"/>
    <property type="molecule type" value="Genomic_DNA"/>
</dbReference>
<dbReference type="RefSeq" id="WP_115590170.1">
    <property type="nucleotide sequence ID" value="NZ_UFRN01000002.1"/>
</dbReference>
<reference evidence="2 3" key="1">
    <citation type="submission" date="2018-06" db="EMBL/GenBank/DDBJ databases">
        <authorList>
            <consortium name="Pathogen Informatics"/>
            <person name="Doyle S."/>
        </authorList>
    </citation>
    <scope>NUCLEOTIDE SEQUENCE [LARGE SCALE GENOMIC DNA]</scope>
    <source>
        <strain evidence="2 3">NCTC4191</strain>
    </source>
</reference>
<sequence length="206" mass="23329">MTLKKLIIIPLLFASSITLAKVDVSPLFVQLSEAMAELKKGEVAKSQQNLTALQQAFNQFEGHHSEAGNNVADALNQAIKTTDLANVENVAKHLYRFEKAQNPVDYAAKQQTFVKQMIPLYHNLQRAVQTKELKQIRTAARHFGKNWAKYEKPIREMSLTHYGKFERSLGLMRIAITAEKPDMTKIEQRVAALGEVMAEFSQFKVK</sequence>
<protein>
    <submittedName>
        <fullName evidence="2">High-affinity Fe2+/Pb2+ permease</fullName>
    </submittedName>
</protein>
<organism evidence="2 3">
    <name type="scientific">Actinobacillus lignieresii</name>
    <dbReference type="NCBI Taxonomy" id="720"/>
    <lineage>
        <taxon>Bacteria</taxon>
        <taxon>Pseudomonadati</taxon>
        <taxon>Pseudomonadota</taxon>
        <taxon>Gammaproteobacteria</taxon>
        <taxon>Pasteurellales</taxon>
        <taxon>Pasteurellaceae</taxon>
        <taxon>Actinobacillus</taxon>
    </lineage>
</organism>
<name>A0A380TTV6_ACTLI</name>